<dbReference type="EMBL" id="BAABDE010000008">
    <property type="protein sequence ID" value="GAA3784965.1"/>
    <property type="molecule type" value="Genomic_DNA"/>
</dbReference>
<accession>A0ABP7H550</accession>
<evidence type="ECO:0000313" key="1">
    <source>
        <dbReference type="EMBL" id="GAA3784965.1"/>
    </source>
</evidence>
<evidence type="ECO:0000313" key="2">
    <source>
        <dbReference type="Proteomes" id="UP001501009"/>
    </source>
</evidence>
<protein>
    <submittedName>
        <fullName evidence="1">Uncharacterized protein</fullName>
    </submittedName>
</protein>
<name>A0ABP7H550_9ACTN</name>
<organism evidence="1 2">
    <name type="scientific">Streptomyces coacervatus</name>
    <dbReference type="NCBI Taxonomy" id="647381"/>
    <lineage>
        <taxon>Bacteria</taxon>
        <taxon>Bacillati</taxon>
        <taxon>Actinomycetota</taxon>
        <taxon>Actinomycetes</taxon>
        <taxon>Kitasatosporales</taxon>
        <taxon>Streptomycetaceae</taxon>
        <taxon>Streptomyces</taxon>
    </lineage>
</organism>
<proteinExistence type="predicted"/>
<reference evidence="2" key="1">
    <citation type="journal article" date="2019" name="Int. J. Syst. Evol. Microbiol.">
        <title>The Global Catalogue of Microorganisms (GCM) 10K type strain sequencing project: providing services to taxonomists for standard genome sequencing and annotation.</title>
        <authorList>
            <consortium name="The Broad Institute Genomics Platform"/>
            <consortium name="The Broad Institute Genome Sequencing Center for Infectious Disease"/>
            <person name="Wu L."/>
            <person name="Ma J."/>
        </authorList>
    </citation>
    <scope>NUCLEOTIDE SEQUENCE [LARGE SCALE GENOMIC DNA]</scope>
    <source>
        <strain evidence="2">JCM 17138</strain>
    </source>
</reference>
<keyword evidence="2" id="KW-1185">Reference proteome</keyword>
<comment type="caution">
    <text evidence="1">The sequence shown here is derived from an EMBL/GenBank/DDBJ whole genome shotgun (WGS) entry which is preliminary data.</text>
</comment>
<dbReference type="Proteomes" id="UP001501009">
    <property type="component" value="Unassembled WGS sequence"/>
</dbReference>
<sequence length="309" mass="34672">MEWLRDLREAVVTIPERRSRPAYWTQRSSTGGSRALGLRETAAAVADTVEDLAQSGYLVWAFGQDCVDRFVEGELGADPASRVHEVLGRSGLWPIRTCHASYSVDDLADMIEFLADHVRRPTRSDLHDYADCGRHFSGFDPERGAQVYRVRINAVLRRSDLRLELAENGRIQAIVPPGLRDLVDVSLTTASVHTADAEELAHAVELFRARDTTALDRRHAVIALAGILERRRGLVSERLLTKDAGSLFQIANNYGIRHQKADQLTQYDPDLYLEWVFFLFLSVIHLTNRIATEQAKVDLDTRAATDPSP</sequence>
<gene>
    <name evidence="1" type="ORF">GCM10022403_019690</name>
</gene>